<organism evidence="6 7">
    <name type="scientific">Rhizobium grahamii CCGE 502</name>
    <dbReference type="NCBI Taxonomy" id="990285"/>
    <lineage>
        <taxon>Bacteria</taxon>
        <taxon>Pseudomonadati</taxon>
        <taxon>Pseudomonadota</taxon>
        <taxon>Alphaproteobacteria</taxon>
        <taxon>Hyphomicrobiales</taxon>
        <taxon>Rhizobiaceae</taxon>
        <taxon>Rhizobium/Agrobacterium group</taxon>
        <taxon>Rhizobium</taxon>
    </lineage>
</organism>
<dbReference type="HOGENOM" id="CLU_001721_5_1_5"/>
<keyword evidence="3" id="KW-0677">Repeat</keyword>
<evidence type="ECO:0000313" key="7">
    <source>
        <dbReference type="Proteomes" id="UP000014411"/>
    </source>
</evidence>
<dbReference type="STRING" id="990285.RGCCGE502_03422"/>
<dbReference type="Gene3D" id="3.40.50.11380">
    <property type="match status" value="1"/>
</dbReference>
<evidence type="ECO:0000259" key="5">
    <source>
        <dbReference type="Pfam" id="PF13844"/>
    </source>
</evidence>
<dbReference type="Proteomes" id="UP000014411">
    <property type="component" value="Unassembled WGS sequence"/>
</dbReference>
<dbReference type="SUPFAM" id="SSF48452">
    <property type="entry name" value="TPR-like"/>
    <property type="match status" value="1"/>
</dbReference>
<dbReference type="InterPro" id="IPR029489">
    <property type="entry name" value="OGT/SEC/SPY_C"/>
</dbReference>
<dbReference type="RefSeq" id="WP_016552767.1">
    <property type="nucleotide sequence ID" value="NZ_AEYE02000004.1"/>
</dbReference>
<feature type="domain" description="O-GlcNAc transferase C-terminal" evidence="5">
    <location>
        <begin position="421"/>
        <end position="606"/>
    </location>
</feature>
<keyword evidence="7" id="KW-1185">Reference proteome</keyword>
<protein>
    <recommendedName>
        <fullName evidence="5">O-GlcNAc transferase C-terminal domain-containing protein</fullName>
    </recommendedName>
</protein>
<dbReference type="eggNOG" id="COG3914">
    <property type="taxonomic scope" value="Bacteria"/>
</dbReference>
<dbReference type="PANTHER" id="PTHR44366:SF1">
    <property type="entry name" value="UDP-N-ACETYLGLUCOSAMINE--PEPTIDE N-ACETYLGLUCOSAMINYLTRANSFERASE 110 KDA SUBUNIT"/>
    <property type="match status" value="1"/>
</dbReference>
<dbReference type="InterPro" id="IPR011990">
    <property type="entry name" value="TPR-like_helical_dom_sf"/>
</dbReference>
<keyword evidence="4" id="KW-0802">TPR repeat</keyword>
<evidence type="ECO:0000256" key="3">
    <source>
        <dbReference type="ARBA" id="ARBA00022737"/>
    </source>
</evidence>
<dbReference type="PANTHER" id="PTHR44366">
    <property type="entry name" value="UDP-N-ACETYLGLUCOSAMINE--PEPTIDE N-ACETYLGLUCOSAMINYLTRANSFERASE 110 KDA SUBUNIT"/>
    <property type="match status" value="1"/>
</dbReference>
<proteinExistence type="predicted"/>
<dbReference type="GO" id="GO:0097363">
    <property type="term" value="F:protein O-acetylglucosaminyltransferase activity"/>
    <property type="evidence" value="ECO:0007669"/>
    <property type="project" value="TreeGrafter"/>
</dbReference>
<comment type="pathway">
    <text evidence="1">Protein modification; protein glycosylation.</text>
</comment>
<name>S3HP19_9HYPH</name>
<dbReference type="InterPro" id="IPR037919">
    <property type="entry name" value="OGT"/>
</dbReference>
<dbReference type="Pfam" id="PF13844">
    <property type="entry name" value="Glyco_transf_41"/>
    <property type="match status" value="2"/>
</dbReference>
<dbReference type="EMBL" id="AEYE02000004">
    <property type="protein sequence ID" value="EPE99720.1"/>
    <property type="molecule type" value="Genomic_DNA"/>
</dbReference>
<sequence>MEWVLNSSISFAAASKDYQKGLYLKSLEVLNQLVDTQKDVKTYVLLAKNLIKLGFKAEAAAAYSLAGKLDGQAESIYTREAAILYLQSGDEQEALAHALRVMKLAQNDADLAYVLVSIYIKQGRLDLISPFRRVISESSNPEHIALAVHALTDHILDPTNEALVANLFKRFPEMPALRLLNLVFARETCDYGRVASLFGPIADMIAKRDLEFLRKDNPFYNLHWCGDEALNGIVSLNPLLSLPELAAKRRLLPHNWGEKIRIGYLSSDFWSDHATMKLLQRVLELHDRNRFEITLFCHSGEAYLAANKADRSAWGNICLIRDLTNAEVAEKIRELEIDILVDLKGHTTDGRPDILNQSVAPIHVSWLGFPGSTVNIDLDYIVGDHVVLPDRAKPHYHEKFVRMPESYQPNDPMNRPKPTPTTRAAVGLPDDAFVFASFNGNRKITAETLDIWCNILRRAPNSVLWLMLSSVRAETNIRNYANKRGITADRIIFCPRVTYQKHIDRQQCADLGLDTFPVNGHTTTSEQLWGGLPVLTVKGTNFASRVSESLLNAIGLPDLVATDTQAYEDMAVEMALDTQRVVAYKARLKQNAGIMPLFDADRFRQHLEKAYEMMVDRAKRGLEPDHLDVPALPPRTTPFITTV</sequence>
<dbReference type="AlphaFoldDB" id="S3HP19"/>
<feature type="domain" description="O-GlcNAc transferase C-terminal" evidence="5">
    <location>
        <begin position="257"/>
        <end position="408"/>
    </location>
</feature>
<evidence type="ECO:0000256" key="4">
    <source>
        <dbReference type="ARBA" id="ARBA00022803"/>
    </source>
</evidence>
<evidence type="ECO:0000256" key="1">
    <source>
        <dbReference type="ARBA" id="ARBA00004922"/>
    </source>
</evidence>
<dbReference type="GO" id="GO:0006493">
    <property type="term" value="P:protein O-linked glycosylation"/>
    <property type="evidence" value="ECO:0007669"/>
    <property type="project" value="InterPro"/>
</dbReference>
<reference evidence="6 7" key="1">
    <citation type="journal article" date="2012" name="J. Bacteriol.">
        <title>Genome sequence of Rhizobium grahamii CCGE502, a broad-host-range symbiont with low nodulation competitiveness in Phaseolus vulgaris.</title>
        <authorList>
            <person name="Althabegoiti M.J."/>
            <person name="Lozano L."/>
            <person name="Torres-Tejerizo G."/>
            <person name="Ormeno-Orrillo E."/>
            <person name="Rogel M.A."/>
            <person name="Gonzalez V."/>
            <person name="Martinez-Romero E."/>
        </authorList>
    </citation>
    <scope>NUCLEOTIDE SEQUENCE [LARGE SCALE GENOMIC DNA]</scope>
    <source>
        <strain evidence="6 7">CCGE 502</strain>
    </source>
</reference>
<dbReference type="Gene3D" id="3.40.50.2000">
    <property type="entry name" value="Glycogen Phosphorylase B"/>
    <property type="match status" value="1"/>
</dbReference>
<evidence type="ECO:0000256" key="2">
    <source>
        <dbReference type="ARBA" id="ARBA00022679"/>
    </source>
</evidence>
<comment type="caution">
    <text evidence="6">The sequence shown here is derived from an EMBL/GenBank/DDBJ whole genome shotgun (WGS) entry which is preliminary data.</text>
</comment>
<accession>S3HP19</accession>
<dbReference type="Gene3D" id="1.25.40.10">
    <property type="entry name" value="Tetratricopeptide repeat domain"/>
    <property type="match status" value="1"/>
</dbReference>
<evidence type="ECO:0000313" key="6">
    <source>
        <dbReference type="EMBL" id="EPE99720.1"/>
    </source>
</evidence>
<gene>
    <name evidence="6" type="ORF">RGCCGE502_03422</name>
</gene>
<keyword evidence="2" id="KW-0808">Transferase</keyword>